<feature type="domain" description="Response regulatory" evidence="3">
    <location>
        <begin position="1"/>
        <end position="88"/>
    </location>
</feature>
<dbReference type="PANTHER" id="PTHR44591:SF3">
    <property type="entry name" value="RESPONSE REGULATORY DOMAIN-CONTAINING PROTEIN"/>
    <property type="match status" value="1"/>
</dbReference>
<name>A0A2M6YU54_9BACT</name>
<dbReference type="SUPFAM" id="SSF52172">
    <property type="entry name" value="CheY-like"/>
    <property type="match status" value="2"/>
</dbReference>
<organism evidence="4 5">
    <name type="scientific">Candidatus Roizmanbacteria bacterium CG07_land_8_20_14_0_80_34_15</name>
    <dbReference type="NCBI Taxonomy" id="1974849"/>
    <lineage>
        <taxon>Bacteria</taxon>
        <taxon>Candidatus Roizmaniibacteriota</taxon>
    </lineage>
</organism>
<evidence type="ECO:0000259" key="3">
    <source>
        <dbReference type="PROSITE" id="PS50110"/>
    </source>
</evidence>
<reference evidence="5" key="1">
    <citation type="submission" date="2017-09" db="EMBL/GenBank/DDBJ databases">
        <title>Depth-based differentiation of microbial function through sediment-hosted aquifers and enrichment of novel symbionts in the deep terrestrial subsurface.</title>
        <authorList>
            <person name="Probst A.J."/>
            <person name="Ladd B."/>
            <person name="Jarett J.K."/>
            <person name="Geller-Mcgrath D.E."/>
            <person name="Sieber C.M.K."/>
            <person name="Emerson J.B."/>
            <person name="Anantharaman K."/>
            <person name="Thomas B.C."/>
            <person name="Malmstrom R."/>
            <person name="Stieglmeier M."/>
            <person name="Klingl A."/>
            <person name="Woyke T."/>
            <person name="Ryan C.M."/>
            <person name="Banfield J.F."/>
        </authorList>
    </citation>
    <scope>NUCLEOTIDE SEQUENCE [LARGE SCALE GENOMIC DNA]</scope>
</reference>
<evidence type="ECO:0000313" key="5">
    <source>
        <dbReference type="Proteomes" id="UP000230184"/>
    </source>
</evidence>
<dbReference type="InterPro" id="IPR001789">
    <property type="entry name" value="Sig_transdc_resp-reg_receiver"/>
</dbReference>
<dbReference type="InterPro" id="IPR050595">
    <property type="entry name" value="Bact_response_regulator"/>
</dbReference>
<feature type="domain" description="Response regulatory" evidence="3">
    <location>
        <begin position="105"/>
        <end position="139"/>
    </location>
</feature>
<protein>
    <recommendedName>
        <fullName evidence="3">Response regulatory domain-containing protein</fullName>
    </recommendedName>
</protein>
<accession>A0A2M6YU54</accession>
<dbReference type="PROSITE" id="PS50110">
    <property type="entry name" value="RESPONSE_REGULATORY"/>
    <property type="match status" value="2"/>
</dbReference>
<keyword evidence="1 2" id="KW-0597">Phosphoprotein</keyword>
<dbReference type="Gene3D" id="3.40.50.2300">
    <property type="match status" value="1"/>
</dbReference>
<comment type="caution">
    <text evidence="4">The sequence shown here is derived from an EMBL/GenBank/DDBJ whole genome shotgun (WGS) entry which is preliminary data.</text>
</comment>
<sequence length="139" mass="15948">MAEDLFIADEILNDQPVDLLLLDNIMVDCPGYRFIKAVRSRFSHIPIILITSPVINFNLEEAKAAGVDEVLQRPFRIERVEKVIEETLTLYDFRQIGLHAFLNKKVLVVDDDDNLRITLMEALRTYGYNPHGAKDAYEA</sequence>
<evidence type="ECO:0000313" key="4">
    <source>
        <dbReference type="EMBL" id="PIU37050.1"/>
    </source>
</evidence>
<dbReference type="PANTHER" id="PTHR44591">
    <property type="entry name" value="STRESS RESPONSE REGULATOR PROTEIN 1"/>
    <property type="match status" value="1"/>
</dbReference>
<feature type="non-terminal residue" evidence="4">
    <location>
        <position position="139"/>
    </location>
</feature>
<proteinExistence type="predicted"/>
<comment type="caution">
    <text evidence="2">Lacks conserved residue(s) required for the propagation of feature annotation.</text>
</comment>
<dbReference type="Proteomes" id="UP000230184">
    <property type="component" value="Unassembled WGS sequence"/>
</dbReference>
<evidence type="ECO:0000256" key="2">
    <source>
        <dbReference type="PROSITE-ProRule" id="PRU00169"/>
    </source>
</evidence>
<evidence type="ECO:0000256" key="1">
    <source>
        <dbReference type="ARBA" id="ARBA00022553"/>
    </source>
</evidence>
<gene>
    <name evidence="4" type="ORF">COT02_02930</name>
</gene>
<dbReference type="Pfam" id="PF00072">
    <property type="entry name" value="Response_reg"/>
    <property type="match status" value="1"/>
</dbReference>
<dbReference type="AlphaFoldDB" id="A0A2M6YU54"/>
<dbReference type="InterPro" id="IPR011006">
    <property type="entry name" value="CheY-like_superfamily"/>
</dbReference>
<feature type="modified residue" description="4-aspartylphosphate" evidence="2">
    <location>
        <position position="23"/>
    </location>
</feature>
<dbReference type="CDD" id="cd00156">
    <property type="entry name" value="REC"/>
    <property type="match status" value="1"/>
</dbReference>
<dbReference type="EMBL" id="PEWY01000082">
    <property type="protein sequence ID" value="PIU37050.1"/>
    <property type="molecule type" value="Genomic_DNA"/>
</dbReference>
<dbReference type="GO" id="GO:0000160">
    <property type="term" value="P:phosphorelay signal transduction system"/>
    <property type="evidence" value="ECO:0007669"/>
    <property type="project" value="InterPro"/>
</dbReference>